<evidence type="ECO:0000256" key="1">
    <source>
        <dbReference type="SAM" id="MobiDB-lite"/>
    </source>
</evidence>
<dbReference type="OrthoDB" id="2747330at2759"/>
<feature type="compositionally biased region" description="Polar residues" evidence="1">
    <location>
        <begin position="85"/>
        <end position="94"/>
    </location>
</feature>
<reference evidence="2 3" key="1">
    <citation type="journal article" date="2010" name="Nature">
        <title>Genome sequencing and analysis of the model grass Brachypodium distachyon.</title>
        <authorList>
            <consortium name="International Brachypodium Initiative"/>
        </authorList>
    </citation>
    <scope>NUCLEOTIDE SEQUENCE [LARGE SCALE GENOMIC DNA]</scope>
    <source>
        <strain evidence="2 3">Bd21</strain>
    </source>
</reference>
<name>A0A2K2DQJ6_BRADI</name>
<feature type="region of interest" description="Disordered" evidence="1">
    <location>
        <begin position="74"/>
        <end position="94"/>
    </location>
</feature>
<dbReference type="InterPro" id="IPR021109">
    <property type="entry name" value="Peptidase_aspartic_dom_sf"/>
</dbReference>
<dbReference type="EMBL" id="CM000880">
    <property type="protein sequence ID" value="PNT76555.1"/>
    <property type="molecule type" value="Genomic_DNA"/>
</dbReference>
<sequence length="182" mass="19490">MGKKKKTNFLNIKTKFLPYPRRAAARRHLPVPAAAVPPCPGRTEGIAEAATMEDDSPATAFNRKTAVDAEMAYADTDDSPALRRQPSSAPNSTRLDARNLFDDLLELHMHRAAAPKEHLDTCYDFSGAAPGGGSVKLPKITLVFDGPSAAMELDPSGVRLDGCLAFAPNSDDQMTGIIGNVR</sequence>
<reference evidence="3" key="3">
    <citation type="submission" date="2018-08" db="UniProtKB">
        <authorList>
            <consortium name="EnsemblPlants"/>
        </authorList>
    </citation>
    <scope>IDENTIFICATION</scope>
    <source>
        <strain evidence="3">cv. Bd21</strain>
    </source>
</reference>
<dbReference type="GeneID" id="112270146"/>
<evidence type="ECO:0000313" key="2">
    <source>
        <dbReference type="EMBL" id="PNT76555.1"/>
    </source>
</evidence>
<evidence type="ECO:0000313" key="3">
    <source>
        <dbReference type="EnsemblPlants" id="PNT76555"/>
    </source>
</evidence>
<dbReference type="AlphaFoldDB" id="A0A2K2DQJ6"/>
<dbReference type="EnsemblPlants" id="PNT76555">
    <property type="protein sequence ID" value="PNT76555"/>
    <property type="gene ID" value="BRADI_1g49452v3"/>
</dbReference>
<organism evidence="2">
    <name type="scientific">Brachypodium distachyon</name>
    <name type="common">Purple false brome</name>
    <name type="synonym">Trachynia distachya</name>
    <dbReference type="NCBI Taxonomy" id="15368"/>
    <lineage>
        <taxon>Eukaryota</taxon>
        <taxon>Viridiplantae</taxon>
        <taxon>Streptophyta</taxon>
        <taxon>Embryophyta</taxon>
        <taxon>Tracheophyta</taxon>
        <taxon>Spermatophyta</taxon>
        <taxon>Magnoliopsida</taxon>
        <taxon>Liliopsida</taxon>
        <taxon>Poales</taxon>
        <taxon>Poaceae</taxon>
        <taxon>BOP clade</taxon>
        <taxon>Pooideae</taxon>
        <taxon>Stipodae</taxon>
        <taxon>Brachypodieae</taxon>
        <taxon>Brachypodium</taxon>
    </lineage>
</organism>
<protein>
    <submittedName>
        <fullName evidence="2 3">Uncharacterized protein</fullName>
    </submittedName>
</protein>
<dbReference type="SUPFAM" id="SSF50630">
    <property type="entry name" value="Acid proteases"/>
    <property type="match status" value="1"/>
</dbReference>
<dbReference type="RefSeq" id="XP_024313683.1">
    <property type="nucleotide sequence ID" value="XM_024457915.1"/>
</dbReference>
<keyword evidence="4" id="KW-1185">Reference proteome</keyword>
<gene>
    <name evidence="3" type="primary">LOC112270146</name>
    <name evidence="2" type="ORF">BRADI_1g49452v3</name>
</gene>
<proteinExistence type="predicted"/>
<accession>A0A2K2DQJ6</accession>
<evidence type="ECO:0000313" key="4">
    <source>
        <dbReference type="Proteomes" id="UP000008810"/>
    </source>
</evidence>
<dbReference type="Gene3D" id="2.40.70.10">
    <property type="entry name" value="Acid Proteases"/>
    <property type="match status" value="1"/>
</dbReference>
<reference evidence="2" key="2">
    <citation type="submission" date="2017-06" db="EMBL/GenBank/DDBJ databases">
        <title>WGS assembly of Brachypodium distachyon.</title>
        <authorList>
            <consortium name="The International Brachypodium Initiative"/>
            <person name="Lucas S."/>
            <person name="Harmon-Smith M."/>
            <person name="Lail K."/>
            <person name="Tice H."/>
            <person name="Grimwood J."/>
            <person name="Bruce D."/>
            <person name="Barry K."/>
            <person name="Shu S."/>
            <person name="Lindquist E."/>
            <person name="Wang M."/>
            <person name="Pitluck S."/>
            <person name="Vogel J.P."/>
            <person name="Garvin D.F."/>
            <person name="Mockler T.C."/>
            <person name="Schmutz J."/>
            <person name="Rokhsar D."/>
            <person name="Bevan M.W."/>
        </authorList>
    </citation>
    <scope>NUCLEOTIDE SEQUENCE</scope>
    <source>
        <strain evidence="2">Bd21</strain>
    </source>
</reference>
<dbReference type="Gramene" id="PNT76555">
    <property type="protein sequence ID" value="PNT76555"/>
    <property type="gene ID" value="BRADI_1g49452v3"/>
</dbReference>
<dbReference type="KEGG" id="bdi:112270146"/>
<dbReference type="Proteomes" id="UP000008810">
    <property type="component" value="Chromosome 1"/>
</dbReference>